<dbReference type="SUPFAM" id="SSF55347">
    <property type="entry name" value="Glyceraldehyde-3-phosphate dehydrogenase-like, C-terminal domain"/>
    <property type="match status" value="1"/>
</dbReference>
<feature type="binding site" evidence="16">
    <location>
        <position position="149"/>
    </location>
    <ligand>
        <name>NADPH</name>
        <dbReference type="ChEBI" id="CHEBI:57783"/>
    </ligand>
</feature>
<dbReference type="InterPro" id="IPR011147">
    <property type="entry name" value="Bifunc_Aspkin/hSer_DH"/>
</dbReference>
<comment type="function">
    <text evidence="13">Catalyzes the conversion of L-aspartate-beta-semialdehyde (L-Asa) to L-homoserine (L-Hse), the third step in the biosynthesis of amino acids that derive from aspartate (the aspartate family of amino acids), including methioinine and threonine, the latter of which is a precursor to isoleucine; production of homoserine leads to a branch-point in the pathway as it can either be O-phosphorylated for processing to threonine, or O-acylated for processing to methionine.</text>
</comment>
<dbReference type="FunFam" id="3.30.360.10:FF:000006">
    <property type="entry name" value="Bifunctional aspartokinase/homoserine dehydrogenase"/>
    <property type="match status" value="1"/>
</dbReference>
<evidence type="ECO:0000256" key="16">
    <source>
        <dbReference type="PIRSR" id="PIRSR036497-2"/>
    </source>
</evidence>
<evidence type="ECO:0000256" key="2">
    <source>
        <dbReference type="ARBA" id="ARBA00005056"/>
    </source>
</evidence>
<feature type="binding site" evidence="16">
    <location>
        <begin position="46"/>
        <end position="51"/>
    </location>
    <ligand>
        <name>NADP(+)</name>
        <dbReference type="ChEBI" id="CHEBI:58349"/>
    </ligand>
</feature>
<evidence type="ECO:0000256" key="9">
    <source>
        <dbReference type="ARBA" id="ARBA00022857"/>
    </source>
</evidence>
<keyword evidence="11 14" id="KW-0486">Methionine biosynthesis</keyword>
<feature type="active site" description="Proton donor" evidence="15">
    <location>
        <position position="256"/>
    </location>
</feature>
<comment type="cofactor">
    <cofactor evidence="1">
        <name>a metal cation</name>
        <dbReference type="ChEBI" id="CHEBI:25213"/>
    </cofactor>
</comment>
<feature type="binding site" evidence="16">
    <location>
        <position position="241"/>
    </location>
    <ligand>
        <name>L-homoserine</name>
        <dbReference type="ChEBI" id="CHEBI:57476"/>
    </ligand>
</feature>
<dbReference type="GO" id="GO:0009088">
    <property type="term" value="P:threonine biosynthetic process"/>
    <property type="evidence" value="ECO:0007669"/>
    <property type="project" value="UniProtKB-KW"/>
</dbReference>
<dbReference type="EC" id="1.1.1.3" evidence="5 14"/>
<dbReference type="Pfam" id="PF03447">
    <property type="entry name" value="NAD_binding_3"/>
    <property type="match status" value="1"/>
</dbReference>
<evidence type="ECO:0000256" key="15">
    <source>
        <dbReference type="PIRSR" id="PIRSR036497-1"/>
    </source>
</evidence>
<keyword evidence="19" id="KW-0808">Transferase</keyword>
<dbReference type="GO" id="GO:0004412">
    <property type="term" value="F:homoserine dehydrogenase activity"/>
    <property type="evidence" value="ECO:0007669"/>
    <property type="project" value="UniProtKB-EC"/>
</dbReference>
<dbReference type="PANTHER" id="PTHR43070">
    <property type="match status" value="1"/>
</dbReference>
<evidence type="ECO:0000259" key="18">
    <source>
        <dbReference type="Pfam" id="PF03447"/>
    </source>
</evidence>
<evidence type="ECO:0000256" key="4">
    <source>
        <dbReference type="ARBA" id="ARBA00006753"/>
    </source>
</evidence>
<dbReference type="GO" id="GO:0009086">
    <property type="term" value="P:methionine biosynthetic process"/>
    <property type="evidence" value="ECO:0007669"/>
    <property type="project" value="UniProtKB-KW"/>
</dbReference>
<name>A0A9P5N0M0_9AGAM</name>
<evidence type="ECO:0000256" key="13">
    <source>
        <dbReference type="ARBA" id="ARBA00059589"/>
    </source>
</evidence>
<keyword evidence="19" id="KW-0418">Kinase</keyword>
<comment type="catalytic activity">
    <reaction evidence="12">
        <text>L-homoserine + NADP(+) = L-aspartate 4-semialdehyde + NADPH + H(+)</text>
        <dbReference type="Rhea" id="RHEA:15761"/>
        <dbReference type="ChEBI" id="CHEBI:15378"/>
        <dbReference type="ChEBI" id="CHEBI:57476"/>
        <dbReference type="ChEBI" id="CHEBI:57783"/>
        <dbReference type="ChEBI" id="CHEBI:58349"/>
        <dbReference type="ChEBI" id="CHEBI:537519"/>
        <dbReference type="EC" id="1.1.1.3"/>
    </reaction>
    <physiologicalReaction direction="right-to-left" evidence="12">
        <dbReference type="Rhea" id="RHEA:15763"/>
    </physiologicalReaction>
</comment>
<dbReference type="Gene3D" id="3.40.50.720">
    <property type="entry name" value="NAD(P)-binding Rossmann-like Domain"/>
    <property type="match status" value="1"/>
</dbReference>
<dbReference type="PANTHER" id="PTHR43070:SF5">
    <property type="entry name" value="HOMOSERINE DEHYDROGENASE"/>
    <property type="match status" value="1"/>
</dbReference>
<keyword evidence="20" id="KW-1185">Reference proteome</keyword>
<dbReference type="AlphaFoldDB" id="A0A9P5N0M0"/>
<comment type="pathway">
    <text evidence="2">Amino-acid biosynthesis; L-threonine biosynthesis; L-threonine from L-aspartate: step 3/5.</text>
</comment>
<dbReference type="OrthoDB" id="67851at2759"/>
<feature type="domain" description="Aspartate/homoserine dehydrogenase NAD-binding" evidence="18">
    <location>
        <begin position="46"/>
        <end position="176"/>
    </location>
</feature>
<evidence type="ECO:0000256" key="5">
    <source>
        <dbReference type="ARBA" id="ARBA00013213"/>
    </source>
</evidence>
<protein>
    <recommendedName>
        <fullName evidence="6 14">Homoserine dehydrogenase</fullName>
        <shortName evidence="14">HDH</shortName>
        <ecNumber evidence="5 14">1.1.1.3</ecNumber>
    </recommendedName>
</protein>
<evidence type="ECO:0000256" key="6">
    <source>
        <dbReference type="ARBA" id="ARBA00013376"/>
    </source>
</evidence>
<evidence type="ECO:0000256" key="3">
    <source>
        <dbReference type="ARBA" id="ARBA00005062"/>
    </source>
</evidence>
<keyword evidence="10 14" id="KW-0560">Oxidoreductase</keyword>
<keyword evidence="8 14" id="KW-0791">Threonine biosynthesis</keyword>
<dbReference type="GO" id="GO:0050661">
    <property type="term" value="F:NADP binding"/>
    <property type="evidence" value="ECO:0007669"/>
    <property type="project" value="InterPro"/>
</dbReference>
<comment type="pathway">
    <text evidence="3">Amino-acid biosynthesis; L-methionine biosynthesis via de novo pathway; L-homoserine from L-aspartate: step 3/3.</text>
</comment>
<dbReference type="Gene3D" id="3.30.360.10">
    <property type="entry name" value="Dihydrodipicolinate Reductase, domain 2"/>
    <property type="match status" value="1"/>
</dbReference>
<keyword evidence="9 14" id="KW-0521">NADP</keyword>
<reference evidence="19" key="1">
    <citation type="submission" date="2019-10" db="EMBL/GenBank/DDBJ databases">
        <authorList>
            <consortium name="DOE Joint Genome Institute"/>
            <person name="Kuo A."/>
            <person name="Miyauchi S."/>
            <person name="Kiss E."/>
            <person name="Drula E."/>
            <person name="Kohler A."/>
            <person name="Sanchez-Garcia M."/>
            <person name="Andreopoulos B."/>
            <person name="Barry K.W."/>
            <person name="Bonito G."/>
            <person name="Buee M."/>
            <person name="Carver A."/>
            <person name="Chen C."/>
            <person name="Cichocki N."/>
            <person name="Clum A."/>
            <person name="Culley D."/>
            <person name="Crous P.W."/>
            <person name="Fauchery L."/>
            <person name="Girlanda M."/>
            <person name="Hayes R."/>
            <person name="Keri Z."/>
            <person name="LaButti K."/>
            <person name="Lipzen A."/>
            <person name="Lombard V."/>
            <person name="Magnuson J."/>
            <person name="Maillard F."/>
            <person name="Morin E."/>
            <person name="Murat C."/>
            <person name="Nolan M."/>
            <person name="Ohm R."/>
            <person name="Pangilinan J."/>
            <person name="Pereira M."/>
            <person name="Perotto S."/>
            <person name="Peter M."/>
            <person name="Riley R."/>
            <person name="Sitrit Y."/>
            <person name="Stielow B."/>
            <person name="Szollosi G."/>
            <person name="Zifcakova L."/>
            <person name="Stursova M."/>
            <person name="Spatafora J.W."/>
            <person name="Tedersoo L."/>
            <person name="Vaario L.-M."/>
            <person name="Yamada A."/>
            <person name="Yan M."/>
            <person name="Wang P."/>
            <person name="Xu J."/>
            <person name="Bruns T."/>
            <person name="Baldrian P."/>
            <person name="Vilgalys R."/>
            <person name="Henrissat B."/>
            <person name="Grigoriev I.V."/>
            <person name="Hibbett D."/>
            <person name="Nagy L.G."/>
            <person name="Martin F.M."/>
        </authorList>
    </citation>
    <scope>NUCLEOTIDE SEQUENCE</scope>
    <source>
        <strain evidence="19">Prilba</strain>
    </source>
</reference>
<sequence>MVRILSPSSSRFQRSLALTRCFPLIRLTHTTMSSKIPKTVSVAVVGVGLVGSEFVRQLQALQPPHPFRLISLSSSKATVFNPDGIPPSTDWRALLRASSDPVADLQRQLAPLVRSDNAVVFVDNTAAVSVAETYPALLRAGVHVVTPNKKAFSGSQKLYDQIVAASREGGAKFLHEATVGAGLPVLSTLKDLVATGDKVTRIEGVFSGTLSYIFNEFSTGSADGPSFSTVVRIARDKGYTEPHPADDLNGADVARKLTILTRLVPTPNQQQQLPDGYASVPTLSLIPPTLALSSVPTGDAFLNALQAHDSHFGTLRAEAAHGGGAVLRYVGVIDIDSENGSISVKASLERYPNTHPFATSLGGSDNVIMFHTKRYGPRPLIVQGAGAGAAVTAMGVLSDVLKLA</sequence>
<accession>A0A9P5N0M0</accession>
<dbReference type="InterPro" id="IPR001342">
    <property type="entry name" value="HDH_cat"/>
</dbReference>
<evidence type="ECO:0000256" key="10">
    <source>
        <dbReference type="ARBA" id="ARBA00023002"/>
    </source>
</evidence>
<dbReference type="Pfam" id="PF00742">
    <property type="entry name" value="Homoserine_dh"/>
    <property type="match status" value="1"/>
</dbReference>
<feature type="binding site" evidence="16">
    <location>
        <position position="125"/>
    </location>
    <ligand>
        <name>NADPH</name>
        <dbReference type="ChEBI" id="CHEBI:57783"/>
    </ligand>
</feature>
<feature type="domain" description="Homoserine dehydrogenase catalytic" evidence="17">
    <location>
        <begin position="184"/>
        <end position="401"/>
    </location>
</feature>
<dbReference type="EMBL" id="WHVB01000004">
    <property type="protein sequence ID" value="KAF8483300.1"/>
    <property type="molecule type" value="Genomic_DNA"/>
</dbReference>
<evidence type="ECO:0000313" key="20">
    <source>
        <dbReference type="Proteomes" id="UP000759537"/>
    </source>
</evidence>
<evidence type="ECO:0000256" key="11">
    <source>
        <dbReference type="ARBA" id="ARBA00023167"/>
    </source>
</evidence>
<evidence type="ECO:0000256" key="1">
    <source>
        <dbReference type="ARBA" id="ARBA00001920"/>
    </source>
</evidence>
<comment type="caution">
    <text evidence="19">The sequence shown here is derived from an EMBL/GenBank/DDBJ whole genome shotgun (WGS) entry which is preliminary data.</text>
</comment>
<proteinExistence type="inferred from homology"/>
<evidence type="ECO:0000259" key="17">
    <source>
        <dbReference type="Pfam" id="PF00742"/>
    </source>
</evidence>
<organism evidence="19 20">
    <name type="scientific">Russula ochroleuca</name>
    <dbReference type="NCBI Taxonomy" id="152965"/>
    <lineage>
        <taxon>Eukaryota</taxon>
        <taxon>Fungi</taxon>
        <taxon>Dikarya</taxon>
        <taxon>Basidiomycota</taxon>
        <taxon>Agaricomycotina</taxon>
        <taxon>Agaricomycetes</taxon>
        <taxon>Russulales</taxon>
        <taxon>Russulaceae</taxon>
        <taxon>Russula</taxon>
    </lineage>
</organism>
<dbReference type="GO" id="GO:0009090">
    <property type="term" value="P:homoserine biosynthetic process"/>
    <property type="evidence" value="ECO:0007669"/>
    <property type="project" value="TreeGrafter"/>
</dbReference>
<evidence type="ECO:0000256" key="14">
    <source>
        <dbReference type="PIRNR" id="PIRNR036497"/>
    </source>
</evidence>
<gene>
    <name evidence="19" type="ORF">DFH94DRAFT_303582</name>
</gene>
<dbReference type="Proteomes" id="UP000759537">
    <property type="component" value="Unassembled WGS sequence"/>
</dbReference>
<dbReference type="PIRSF" id="PIRSF036497">
    <property type="entry name" value="HDH_short"/>
    <property type="match status" value="1"/>
</dbReference>
<dbReference type="SUPFAM" id="SSF51735">
    <property type="entry name" value="NAD(P)-binding Rossmann-fold domains"/>
    <property type="match status" value="1"/>
</dbReference>
<evidence type="ECO:0000313" key="19">
    <source>
        <dbReference type="EMBL" id="KAF8483300.1"/>
    </source>
</evidence>
<dbReference type="InterPro" id="IPR005106">
    <property type="entry name" value="Asp/hSer_DH_NAD-bd"/>
</dbReference>
<evidence type="ECO:0000256" key="8">
    <source>
        <dbReference type="ARBA" id="ARBA00022697"/>
    </source>
</evidence>
<evidence type="ECO:0000256" key="12">
    <source>
        <dbReference type="ARBA" id="ARBA00048841"/>
    </source>
</evidence>
<reference evidence="19" key="2">
    <citation type="journal article" date="2020" name="Nat. Commun.">
        <title>Large-scale genome sequencing of mycorrhizal fungi provides insights into the early evolution of symbiotic traits.</title>
        <authorList>
            <person name="Miyauchi S."/>
            <person name="Kiss E."/>
            <person name="Kuo A."/>
            <person name="Drula E."/>
            <person name="Kohler A."/>
            <person name="Sanchez-Garcia M."/>
            <person name="Morin E."/>
            <person name="Andreopoulos B."/>
            <person name="Barry K.W."/>
            <person name="Bonito G."/>
            <person name="Buee M."/>
            <person name="Carver A."/>
            <person name="Chen C."/>
            <person name="Cichocki N."/>
            <person name="Clum A."/>
            <person name="Culley D."/>
            <person name="Crous P.W."/>
            <person name="Fauchery L."/>
            <person name="Girlanda M."/>
            <person name="Hayes R.D."/>
            <person name="Keri Z."/>
            <person name="LaButti K."/>
            <person name="Lipzen A."/>
            <person name="Lombard V."/>
            <person name="Magnuson J."/>
            <person name="Maillard F."/>
            <person name="Murat C."/>
            <person name="Nolan M."/>
            <person name="Ohm R.A."/>
            <person name="Pangilinan J."/>
            <person name="Pereira M.F."/>
            <person name="Perotto S."/>
            <person name="Peter M."/>
            <person name="Pfister S."/>
            <person name="Riley R."/>
            <person name="Sitrit Y."/>
            <person name="Stielow J.B."/>
            <person name="Szollosi G."/>
            <person name="Zifcakova L."/>
            <person name="Stursova M."/>
            <person name="Spatafora J.W."/>
            <person name="Tedersoo L."/>
            <person name="Vaario L.M."/>
            <person name="Yamada A."/>
            <person name="Yan M."/>
            <person name="Wang P."/>
            <person name="Xu J."/>
            <person name="Bruns T."/>
            <person name="Baldrian P."/>
            <person name="Vilgalys R."/>
            <person name="Dunand C."/>
            <person name="Henrissat B."/>
            <person name="Grigoriev I.V."/>
            <person name="Hibbett D."/>
            <person name="Nagy L.G."/>
            <person name="Martin F.M."/>
        </authorList>
    </citation>
    <scope>NUCLEOTIDE SEQUENCE</scope>
    <source>
        <strain evidence="19">Prilba</strain>
    </source>
</reference>
<dbReference type="InterPro" id="IPR036291">
    <property type="entry name" value="NAD(P)-bd_dom_sf"/>
</dbReference>
<evidence type="ECO:0000256" key="7">
    <source>
        <dbReference type="ARBA" id="ARBA00022605"/>
    </source>
</evidence>
<dbReference type="InterPro" id="IPR022697">
    <property type="entry name" value="HDH_short"/>
</dbReference>
<dbReference type="GO" id="GO:0016301">
    <property type="term" value="F:kinase activity"/>
    <property type="evidence" value="ECO:0007669"/>
    <property type="project" value="UniProtKB-KW"/>
</dbReference>
<comment type="similarity">
    <text evidence="4 14">Belongs to the homoserine dehydrogenase family.</text>
</comment>
<keyword evidence="7 14" id="KW-0028">Amino-acid biosynthesis</keyword>